<organism evidence="2 3">
    <name type="scientific">Alkaliphilus flagellatus</name>
    <dbReference type="NCBI Taxonomy" id="2841507"/>
    <lineage>
        <taxon>Bacteria</taxon>
        <taxon>Bacillati</taxon>
        <taxon>Bacillota</taxon>
        <taxon>Clostridia</taxon>
        <taxon>Peptostreptococcales</taxon>
        <taxon>Natronincolaceae</taxon>
        <taxon>Alkaliphilus</taxon>
    </lineage>
</organism>
<gene>
    <name evidence="2" type="ORF">KQI88_10550</name>
</gene>
<dbReference type="PROSITE" id="PS51186">
    <property type="entry name" value="GNAT"/>
    <property type="match status" value="1"/>
</dbReference>
<evidence type="ECO:0000313" key="2">
    <source>
        <dbReference type="EMBL" id="MBU5676858.1"/>
    </source>
</evidence>
<sequence>MIIFKDITCDNWKECIRLKLNDDEKDFICPNVYSIAEAQFYPKAISKAIYDGEQMVGYTLFGEDENDSNLFYIDRLMISKDFRNKGYANEAIQLIIKEAIKNGFNFIGISTEPENIKIQNLLKKLDFYTKNELDDSGEIIYYYQIK</sequence>
<comment type="caution">
    <text evidence="2">The sequence shown here is derived from an EMBL/GenBank/DDBJ whole genome shotgun (WGS) entry which is preliminary data.</text>
</comment>
<name>A0ABS6G5G6_9FIRM</name>
<dbReference type="InterPro" id="IPR000182">
    <property type="entry name" value="GNAT_dom"/>
</dbReference>
<evidence type="ECO:0000313" key="3">
    <source>
        <dbReference type="Proteomes" id="UP000779508"/>
    </source>
</evidence>
<evidence type="ECO:0000259" key="1">
    <source>
        <dbReference type="PROSITE" id="PS51186"/>
    </source>
</evidence>
<keyword evidence="3" id="KW-1185">Reference proteome</keyword>
<dbReference type="EMBL" id="JAHLQK010000004">
    <property type="protein sequence ID" value="MBU5676858.1"/>
    <property type="molecule type" value="Genomic_DNA"/>
</dbReference>
<protein>
    <submittedName>
        <fullName evidence="2">GNAT family N-acetyltransferase</fullName>
    </submittedName>
</protein>
<proteinExistence type="predicted"/>
<reference evidence="2 3" key="1">
    <citation type="submission" date="2021-06" db="EMBL/GenBank/DDBJ databases">
        <authorList>
            <person name="Sun Q."/>
            <person name="Li D."/>
        </authorList>
    </citation>
    <scope>NUCLEOTIDE SEQUENCE [LARGE SCALE GENOMIC DNA]</scope>
    <source>
        <strain evidence="2 3">MSJ-5</strain>
    </source>
</reference>
<dbReference type="RefSeq" id="WP_216417145.1">
    <property type="nucleotide sequence ID" value="NZ_JAHLQK010000004.1"/>
</dbReference>
<dbReference type="Pfam" id="PF00583">
    <property type="entry name" value="Acetyltransf_1"/>
    <property type="match status" value="1"/>
</dbReference>
<dbReference type="Proteomes" id="UP000779508">
    <property type="component" value="Unassembled WGS sequence"/>
</dbReference>
<feature type="domain" description="N-acetyltransferase" evidence="1">
    <location>
        <begin position="2"/>
        <end position="146"/>
    </location>
</feature>
<accession>A0ABS6G5G6</accession>
<dbReference type="CDD" id="cd04301">
    <property type="entry name" value="NAT_SF"/>
    <property type="match status" value="1"/>
</dbReference>